<dbReference type="RefSeq" id="XP_040645915.1">
    <property type="nucleotide sequence ID" value="XM_040788962.1"/>
</dbReference>
<keyword evidence="2" id="KW-1185">Reference proteome</keyword>
<comment type="caution">
    <text evidence="1">The sequence shown here is derived from an EMBL/GenBank/DDBJ whole genome shotgun (WGS) entry which is preliminary data.</text>
</comment>
<protein>
    <submittedName>
        <fullName evidence="1">Uncharacterized protein</fullName>
    </submittedName>
</protein>
<dbReference type="GeneID" id="63704262"/>
<organism evidence="1 2">
    <name type="scientific">Penicillium patulum</name>
    <name type="common">Penicillium griseofulvum</name>
    <dbReference type="NCBI Taxonomy" id="5078"/>
    <lineage>
        <taxon>Eukaryota</taxon>
        <taxon>Fungi</taxon>
        <taxon>Dikarya</taxon>
        <taxon>Ascomycota</taxon>
        <taxon>Pezizomycotina</taxon>
        <taxon>Eurotiomycetes</taxon>
        <taxon>Eurotiomycetidae</taxon>
        <taxon>Eurotiales</taxon>
        <taxon>Aspergillaceae</taxon>
        <taxon>Penicillium</taxon>
    </lineage>
</organism>
<gene>
    <name evidence="1" type="ORF">PGRI_012490</name>
</gene>
<accession>A0A135LEJ4</accession>
<dbReference type="OrthoDB" id="3940621at2759"/>
<dbReference type="EMBL" id="LHQR01000065">
    <property type="protein sequence ID" value="KXG47379.1"/>
    <property type="molecule type" value="Genomic_DNA"/>
</dbReference>
<evidence type="ECO:0000313" key="2">
    <source>
        <dbReference type="Proteomes" id="UP000070168"/>
    </source>
</evidence>
<proteinExistence type="predicted"/>
<sequence>MNRTSEHKYPQPPGSTQLGNFAKLPLEIRLMIWENLFYDIHAAPHILSILRCNSHLYQEISSHVYSGMKHEIRISSTKSLKWLYVRLISKRMPAKWRGLENIKAVQKHLTNFPHDKIKGKEIFVNIILSSRNDIDQMMQLEDKANRLVDILEAVPVVPTVLVSLLEENAKYINYTEEVPPEYKFWTIPFMGLSNWHFRVSMRLSDVVTSKRKDPDCSLMNKPIKDEV</sequence>
<dbReference type="OMA" id="AKWRGLK"/>
<reference evidence="1 2" key="1">
    <citation type="journal article" date="2016" name="BMC Genomics">
        <title>Genome sequencing and secondary metabolism of the postharvest pathogen Penicillium griseofulvum.</title>
        <authorList>
            <person name="Banani H."/>
            <person name="Marcet-Houben M."/>
            <person name="Ballester A.R."/>
            <person name="Abbruscato P."/>
            <person name="Gonzalez-Candelas L."/>
            <person name="Gabaldon T."/>
            <person name="Spadaro D."/>
        </authorList>
    </citation>
    <scope>NUCLEOTIDE SEQUENCE [LARGE SCALE GENOMIC DNA]</scope>
    <source>
        <strain evidence="1 2">PG3</strain>
    </source>
</reference>
<dbReference type="AlphaFoldDB" id="A0A135LEJ4"/>
<evidence type="ECO:0000313" key="1">
    <source>
        <dbReference type="EMBL" id="KXG47379.1"/>
    </source>
</evidence>
<dbReference type="Proteomes" id="UP000070168">
    <property type="component" value="Unassembled WGS sequence"/>
</dbReference>
<name>A0A135LEJ4_PENPA</name>